<gene>
    <name evidence="1" type="ORF">AVEN_131441_1</name>
</gene>
<sequence>MVIRPPEGSRLWLSDLQRGRDHGYQTSRGVATMVIRPPEGSRPWLSDFQRVSRPWLSDLQRGLAMVIRPPEESRPWSLDLQRGRDHGYQTSRRIATKFYIK</sequence>
<reference evidence="1 2" key="1">
    <citation type="journal article" date="2019" name="Sci. Rep.">
        <title>Orb-weaving spider Araneus ventricosus genome elucidates the spidroin gene catalogue.</title>
        <authorList>
            <person name="Kono N."/>
            <person name="Nakamura H."/>
            <person name="Ohtoshi R."/>
            <person name="Moran D.A.P."/>
            <person name="Shinohara A."/>
            <person name="Yoshida Y."/>
            <person name="Fujiwara M."/>
            <person name="Mori M."/>
            <person name="Tomita M."/>
            <person name="Arakawa K."/>
        </authorList>
    </citation>
    <scope>NUCLEOTIDE SEQUENCE [LARGE SCALE GENOMIC DNA]</scope>
</reference>
<evidence type="ECO:0000313" key="1">
    <source>
        <dbReference type="EMBL" id="GBO32500.1"/>
    </source>
</evidence>
<dbReference type="Proteomes" id="UP000499080">
    <property type="component" value="Unassembled WGS sequence"/>
</dbReference>
<organism evidence="1 2">
    <name type="scientific">Araneus ventricosus</name>
    <name type="common">Orbweaver spider</name>
    <name type="synonym">Epeira ventricosa</name>
    <dbReference type="NCBI Taxonomy" id="182803"/>
    <lineage>
        <taxon>Eukaryota</taxon>
        <taxon>Metazoa</taxon>
        <taxon>Ecdysozoa</taxon>
        <taxon>Arthropoda</taxon>
        <taxon>Chelicerata</taxon>
        <taxon>Arachnida</taxon>
        <taxon>Araneae</taxon>
        <taxon>Araneomorphae</taxon>
        <taxon>Entelegynae</taxon>
        <taxon>Araneoidea</taxon>
        <taxon>Araneidae</taxon>
        <taxon>Araneus</taxon>
    </lineage>
</organism>
<dbReference type="AlphaFoldDB" id="A0A4Y2W8P6"/>
<proteinExistence type="predicted"/>
<accession>A0A4Y2W8P6</accession>
<comment type="caution">
    <text evidence="1">The sequence shown here is derived from an EMBL/GenBank/DDBJ whole genome shotgun (WGS) entry which is preliminary data.</text>
</comment>
<protein>
    <submittedName>
        <fullName evidence="1">Uncharacterized protein</fullName>
    </submittedName>
</protein>
<dbReference type="EMBL" id="BGPR01055963">
    <property type="protein sequence ID" value="GBO32500.1"/>
    <property type="molecule type" value="Genomic_DNA"/>
</dbReference>
<evidence type="ECO:0000313" key="2">
    <source>
        <dbReference type="Proteomes" id="UP000499080"/>
    </source>
</evidence>
<keyword evidence="2" id="KW-1185">Reference proteome</keyword>
<name>A0A4Y2W8P6_ARAVE</name>